<reference evidence="2" key="1">
    <citation type="journal article" date="2019" name="Sci. Rep.">
        <title>Draft genome of Tanacetum cinerariifolium, the natural source of mosquito coil.</title>
        <authorList>
            <person name="Yamashiro T."/>
            <person name="Shiraishi A."/>
            <person name="Satake H."/>
            <person name="Nakayama K."/>
        </authorList>
    </citation>
    <scope>NUCLEOTIDE SEQUENCE</scope>
</reference>
<feature type="compositionally biased region" description="Low complexity" evidence="1">
    <location>
        <begin position="74"/>
        <end position="90"/>
    </location>
</feature>
<feature type="compositionally biased region" description="Basic and acidic residues" evidence="1">
    <location>
        <begin position="91"/>
        <end position="106"/>
    </location>
</feature>
<protein>
    <submittedName>
        <fullName evidence="2">Uncharacterized protein</fullName>
    </submittedName>
</protein>
<accession>A0A699KRC6</accession>
<sequence length="114" mass="12505">NRKNRSWCRSSYSRALDSAANKEEPVRRGPEAGSSGSTLRQSSQNNIGFGPLGPAQSGLYANMSDRRRVDPEAPASGPLLTGSSLLAALSKAREYDERHQESRQDMPDQIMLQQ</sequence>
<feature type="region of interest" description="Disordered" evidence="1">
    <location>
        <begin position="1"/>
        <end position="114"/>
    </location>
</feature>
<dbReference type="EMBL" id="BKCJ010546561">
    <property type="protein sequence ID" value="GFB07486.1"/>
    <property type="molecule type" value="Genomic_DNA"/>
</dbReference>
<name>A0A699KRC6_TANCI</name>
<gene>
    <name evidence="2" type="ORF">Tci_679457</name>
</gene>
<evidence type="ECO:0000256" key="1">
    <source>
        <dbReference type="SAM" id="MobiDB-lite"/>
    </source>
</evidence>
<proteinExistence type="predicted"/>
<comment type="caution">
    <text evidence="2">The sequence shown here is derived from an EMBL/GenBank/DDBJ whole genome shotgun (WGS) entry which is preliminary data.</text>
</comment>
<feature type="compositionally biased region" description="Basic and acidic residues" evidence="1">
    <location>
        <begin position="20"/>
        <end position="30"/>
    </location>
</feature>
<feature type="non-terminal residue" evidence="2">
    <location>
        <position position="1"/>
    </location>
</feature>
<organism evidence="2">
    <name type="scientific">Tanacetum cinerariifolium</name>
    <name type="common">Dalmatian daisy</name>
    <name type="synonym">Chrysanthemum cinerariifolium</name>
    <dbReference type="NCBI Taxonomy" id="118510"/>
    <lineage>
        <taxon>Eukaryota</taxon>
        <taxon>Viridiplantae</taxon>
        <taxon>Streptophyta</taxon>
        <taxon>Embryophyta</taxon>
        <taxon>Tracheophyta</taxon>
        <taxon>Spermatophyta</taxon>
        <taxon>Magnoliopsida</taxon>
        <taxon>eudicotyledons</taxon>
        <taxon>Gunneridae</taxon>
        <taxon>Pentapetalae</taxon>
        <taxon>asterids</taxon>
        <taxon>campanulids</taxon>
        <taxon>Asterales</taxon>
        <taxon>Asteraceae</taxon>
        <taxon>Asteroideae</taxon>
        <taxon>Anthemideae</taxon>
        <taxon>Anthemidinae</taxon>
        <taxon>Tanacetum</taxon>
    </lineage>
</organism>
<evidence type="ECO:0000313" key="2">
    <source>
        <dbReference type="EMBL" id="GFB07486.1"/>
    </source>
</evidence>
<dbReference type="AlphaFoldDB" id="A0A699KRC6"/>
<feature type="compositionally biased region" description="Polar residues" evidence="1">
    <location>
        <begin position="34"/>
        <end position="47"/>
    </location>
</feature>